<comment type="subcellular location">
    <subcellularLocation>
        <location evidence="1 7">Cell inner membrane</location>
        <topology evidence="1 7">Multi-pass membrane protein</topology>
    </subcellularLocation>
</comment>
<keyword evidence="4 8" id="KW-0812">Transmembrane</keyword>
<feature type="transmembrane region" description="Helical" evidence="8">
    <location>
        <begin position="375"/>
        <end position="397"/>
    </location>
</feature>
<dbReference type="Proteomes" id="UP000666240">
    <property type="component" value="Unassembled WGS sequence"/>
</dbReference>
<dbReference type="EMBL" id="JAGIYY010000006">
    <property type="protein sequence ID" value="MBP0440202.1"/>
    <property type="molecule type" value="Genomic_DNA"/>
</dbReference>
<dbReference type="AlphaFoldDB" id="A0A8J7R8K1"/>
<dbReference type="GO" id="GO:0022857">
    <property type="term" value="F:transmembrane transporter activity"/>
    <property type="evidence" value="ECO:0007669"/>
    <property type="project" value="UniProtKB-UniRule"/>
</dbReference>
<dbReference type="GO" id="GO:0005886">
    <property type="term" value="C:plasma membrane"/>
    <property type="evidence" value="ECO:0007669"/>
    <property type="project" value="UniProtKB-SubCell"/>
</dbReference>
<evidence type="ECO:0000259" key="9">
    <source>
        <dbReference type="Pfam" id="PF06808"/>
    </source>
</evidence>
<comment type="function">
    <text evidence="7">Part of the tripartite ATP-independent periplasmic (TRAP) transport system.</text>
</comment>
<evidence type="ECO:0000256" key="2">
    <source>
        <dbReference type="ARBA" id="ARBA00022475"/>
    </source>
</evidence>
<feature type="transmembrane region" description="Helical" evidence="8">
    <location>
        <begin position="225"/>
        <end position="247"/>
    </location>
</feature>
<proteinExistence type="predicted"/>
<feature type="transmembrane region" description="Helical" evidence="8">
    <location>
        <begin position="102"/>
        <end position="129"/>
    </location>
</feature>
<feature type="transmembrane region" description="Helical" evidence="8">
    <location>
        <begin position="320"/>
        <end position="341"/>
    </location>
</feature>
<protein>
    <submittedName>
        <fullName evidence="10">TRAP transporter large permease subunit</fullName>
    </submittedName>
</protein>
<dbReference type="InterPro" id="IPR010656">
    <property type="entry name" value="DctM"/>
</dbReference>
<sequence length="438" mass="45844">MSKDLIIWAIGLWIIVFLLAGQAVATVLLGAGIVGIFLWVGPGVFNGILAQDAFYTASTYTLSIIPLYLFMAQLLLKGGVIVDLYRVGHRLAGYRRFPLGVATLLTGGLLGAVSGSGTASAAALATLAGPELQRVGYTRPFSVALTAIAGSLSVIIPPSLLIMIYGSLTEVPIGHLFIGSIGPAVLCMLVYVGCLYFLGDIDEEAAARSALSVAEQRGEGATPRAVSAFLFVIILMFVVFGGIYGGVVTVGEAGALGAFAAFVGMVAMGRVGFRDIAAALVDSVKVTAMLLILMIAAQIFSRFMSFSRLPTELLHFAEPLVANPTMLILVLMLGLFIAGTFLEEVTTIVLAIPIIMPMVQAAGVDVIWFGVMTCFVISLGLLTPPVGLVAFSAATAARTPAGPVFRPCMVFSSIAAFVVVIAMMTFPEIATWLPSHLN</sequence>
<feature type="transmembrane region" description="Helical" evidence="8">
    <location>
        <begin position="409"/>
        <end position="433"/>
    </location>
</feature>
<dbReference type="InterPro" id="IPR004681">
    <property type="entry name" value="TRAP_DctM"/>
</dbReference>
<gene>
    <name evidence="10" type="ORF">J5Y06_16225</name>
</gene>
<dbReference type="Pfam" id="PF06808">
    <property type="entry name" value="DctM"/>
    <property type="match status" value="1"/>
</dbReference>
<organism evidence="10 11">
    <name type="scientific">Tianweitania sediminis</name>
    <dbReference type="NCBI Taxonomy" id="1502156"/>
    <lineage>
        <taxon>Bacteria</taxon>
        <taxon>Pseudomonadati</taxon>
        <taxon>Pseudomonadota</taxon>
        <taxon>Alphaproteobacteria</taxon>
        <taxon>Hyphomicrobiales</taxon>
        <taxon>Phyllobacteriaceae</taxon>
        <taxon>Tianweitania</taxon>
    </lineage>
</organism>
<evidence type="ECO:0000256" key="6">
    <source>
        <dbReference type="ARBA" id="ARBA00023136"/>
    </source>
</evidence>
<feature type="domain" description="TRAP C4-dicarboxylate transport system permease DctM subunit" evidence="9">
    <location>
        <begin position="13"/>
        <end position="428"/>
    </location>
</feature>
<feature type="transmembrane region" description="Helical" evidence="8">
    <location>
        <begin position="177"/>
        <end position="198"/>
    </location>
</feature>
<keyword evidence="11" id="KW-1185">Reference proteome</keyword>
<feature type="transmembrane region" description="Helical" evidence="8">
    <location>
        <begin position="280"/>
        <end position="300"/>
    </location>
</feature>
<evidence type="ECO:0000256" key="7">
    <source>
        <dbReference type="RuleBase" id="RU369079"/>
    </source>
</evidence>
<dbReference type="RefSeq" id="WP_209336227.1">
    <property type="nucleotide sequence ID" value="NZ_JAGIYY010000006.1"/>
</dbReference>
<comment type="caution">
    <text evidence="10">The sequence shown here is derived from an EMBL/GenBank/DDBJ whole genome shotgun (WGS) entry which is preliminary data.</text>
</comment>
<evidence type="ECO:0000256" key="8">
    <source>
        <dbReference type="SAM" id="Phobius"/>
    </source>
</evidence>
<keyword evidence="2" id="KW-1003">Cell membrane</keyword>
<feature type="transmembrane region" description="Helical" evidence="8">
    <location>
        <begin position="141"/>
        <end position="165"/>
    </location>
</feature>
<evidence type="ECO:0000256" key="1">
    <source>
        <dbReference type="ARBA" id="ARBA00004429"/>
    </source>
</evidence>
<feature type="transmembrane region" description="Helical" evidence="8">
    <location>
        <begin position="60"/>
        <end position="82"/>
    </location>
</feature>
<keyword evidence="7" id="KW-0813">Transport</keyword>
<keyword evidence="5 8" id="KW-1133">Transmembrane helix</keyword>
<keyword evidence="3 7" id="KW-0997">Cell inner membrane</keyword>
<feature type="transmembrane region" description="Helical" evidence="8">
    <location>
        <begin position="6"/>
        <end position="39"/>
    </location>
</feature>
<feature type="transmembrane region" description="Helical" evidence="8">
    <location>
        <begin position="253"/>
        <end position="273"/>
    </location>
</feature>
<dbReference type="PANTHER" id="PTHR33362">
    <property type="entry name" value="SIALIC ACID TRAP TRANSPORTER PERMEASE PROTEIN SIAT-RELATED"/>
    <property type="match status" value="1"/>
</dbReference>
<evidence type="ECO:0000256" key="4">
    <source>
        <dbReference type="ARBA" id="ARBA00022692"/>
    </source>
</evidence>
<reference evidence="10" key="1">
    <citation type="submission" date="2021-03" db="EMBL/GenBank/DDBJ databases">
        <title>Genome sequencing and assembly of Tianweitania sediminis.</title>
        <authorList>
            <person name="Chhetri G."/>
        </authorList>
    </citation>
    <scope>NUCLEOTIDE SEQUENCE</scope>
    <source>
        <strain evidence="10">Z8</strain>
    </source>
</reference>
<keyword evidence="6 8" id="KW-0472">Membrane</keyword>
<feature type="transmembrane region" description="Helical" evidence="8">
    <location>
        <begin position="348"/>
        <end position="369"/>
    </location>
</feature>
<evidence type="ECO:0000256" key="5">
    <source>
        <dbReference type="ARBA" id="ARBA00022989"/>
    </source>
</evidence>
<dbReference type="PIRSF" id="PIRSF006066">
    <property type="entry name" value="HI0050"/>
    <property type="match status" value="1"/>
</dbReference>
<evidence type="ECO:0000313" key="11">
    <source>
        <dbReference type="Proteomes" id="UP000666240"/>
    </source>
</evidence>
<evidence type="ECO:0000313" key="10">
    <source>
        <dbReference type="EMBL" id="MBP0440202.1"/>
    </source>
</evidence>
<dbReference type="PANTHER" id="PTHR33362:SF5">
    <property type="entry name" value="C4-DICARBOXYLATE TRAP TRANSPORTER LARGE PERMEASE PROTEIN DCTM"/>
    <property type="match status" value="1"/>
</dbReference>
<name>A0A8J7R8K1_9HYPH</name>
<evidence type="ECO:0000256" key="3">
    <source>
        <dbReference type="ARBA" id="ARBA00022519"/>
    </source>
</evidence>
<accession>A0A8J7R8K1</accession>